<dbReference type="KEGG" id="kps:KPNJ2_02747"/>
<dbReference type="HOGENOM" id="CLU_3382337_0_0_6"/>
<dbReference type="AlphaFoldDB" id="W8UZZ7"/>
<dbReference type="EMBL" id="CP006918">
    <property type="protein sequence ID" value="AHM79527.1"/>
    <property type="molecule type" value="Genomic_DNA"/>
</dbReference>
<proteinExistence type="predicted"/>
<dbReference type="Proteomes" id="UP000019586">
    <property type="component" value="Chromosome"/>
</dbReference>
<evidence type="ECO:0000313" key="2">
    <source>
        <dbReference type="Proteomes" id="UP000019586"/>
    </source>
</evidence>
<name>W8UZZ7_KLEPN</name>
<reference evidence="1 2" key="1">
    <citation type="journal article" date="2014" name="Proc. Natl. Acad. Sci. U.S.A.">
        <title>Molecular dissection of the evolution of carbapenem-resistant multilocus sequence type 258 Klebsiella pneumoniae.</title>
        <authorList>
            <person name="Deleo F.R."/>
            <person name="Chen L."/>
            <person name="Porcella S.F."/>
            <person name="Martens C.A."/>
            <person name="Kobayashi S.D."/>
            <person name="Porter A.R."/>
            <person name="Chavda K.D."/>
            <person name="Jacobs M.R."/>
            <person name="Mathema B."/>
            <person name="Olsen R.J."/>
            <person name="Bonomo R.A."/>
            <person name="Musser J.M."/>
            <person name="Kreiswirth B.N."/>
        </authorList>
    </citation>
    <scope>NUCLEOTIDE SEQUENCE [LARGE SCALE GENOMIC DNA]</scope>
    <source>
        <strain evidence="1">30684/NJST258_2</strain>
    </source>
</reference>
<organism evidence="1 2">
    <name type="scientific">Klebsiella pneumoniae 30684/NJST258_2</name>
    <dbReference type="NCBI Taxonomy" id="1420013"/>
    <lineage>
        <taxon>Bacteria</taxon>
        <taxon>Pseudomonadati</taxon>
        <taxon>Pseudomonadota</taxon>
        <taxon>Gammaproteobacteria</taxon>
        <taxon>Enterobacterales</taxon>
        <taxon>Enterobacteriaceae</taxon>
        <taxon>Klebsiella/Raoultella group</taxon>
        <taxon>Klebsiella</taxon>
        <taxon>Klebsiella pneumoniae complex</taxon>
    </lineage>
</organism>
<accession>W8UZZ7</accession>
<protein>
    <submittedName>
        <fullName evidence="1">Uncharacterized protein</fullName>
    </submittedName>
</protein>
<gene>
    <name evidence="1" type="ORF">KPNJ2_02747</name>
</gene>
<sequence length="33" mass="3983">MQSILITPFIKDIQNNNSEMRQCPEIRVHREQI</sequence>
<evidence type="ECO:0000313" key="1">
    <source>
        <dbReference type="EMBL" id="AHM79527.1"/>
    </source>
</evidence>